<sequence>MNQKIMPHHIHQPTAKPISRSVAITKDPSISFKELLKDKMNAPGELKVSKHAEKRLQDRGIEIAPEMWKKIHTKVLEARKKGVTDSLVVTNNAALVVSAKNETVITAMDRQEAQSQLFTNINGAILMD</sequence>
<keyword evidence="1" id="KW-0969">Cilium</keyword>
<keyword evidence="1" id="KW-0282">Flagellum</keyword>
<dbReference type="InterPro" id="IPR013367">
    <property type="entry name" value="Flagellar_put"/>
</dbReference>
<name>A0ABT9ZR51_9BACI</name>
<reference evidence="1 2" key="1">
    <citation type="submission" date="2023-07" db="EMBL/GenBank/DDBJ databases">
        <title>Genomic Encyclopedia of Type Strains, Phase IV (KMG-IV): sequencing the most valuable type-strain genomes for metagenomic binning, comparative biology and taxonomic classification.</title>
        <authorList>
            <person name="Goeker M."/>
        </authorList>
    </citation>
    <scope>NUCLEOTIDE SEQUENCE [LARGE SCALE GENOMIC DNA]</scope>
    <source>
        <strain evidence="1 2">DSM 9768</strain>
    </source>
</reference>
<organism evidence="1 2">
    <name type="scientific">Evansella vedderi</name>
    <dbReference type="NCBI Taxonomy" id="38282"/>
    <lineage>
        <taxon>Bacteria</taxon>
        <taxon>Bacillati</taxon>
        <taxon>Bacillota</taxon>
        <taxon>Bacilli</taxon>
        <taxon>Bacillales</taxon>
        <taxon>Bacillaceae</taxon>
        <taxon>Evansella</taxon>
    </lineage>
</organism>
<dbReference type="Pfam" id="PF12611">
    <property type="entry name" value="Flagellar_put"/>
    <property type="match status" value="1"/>
</dbReference>
<dbReference type="NCBIfam" id="TIGR02530">
    <property type="entry name" value="flg_new"/>
    <property type="match status" value="1"/>
</dbReference>
<gene>
    <name evidence="1" type="ORF">J2S74_001080</name>
</gene>
<accession>A0ABT9ZR51</accession>
<proteinExistence type="predicted"/>
<evidence type="ECO:0000313" key="1">
    <source>
        <dbReference type="EMBL" id="MDQ0253708.1"/>
    </source>
</evidence>
<keyword evidence="2" id="KW-1185">Reference proteome</keyword>
<evidence type="ECO:0000313" key="2">
    <source>
        <dbReference type="Proteomes" id="UP001230005"/>
    </source>
</evidence>
<protein>
    <submittedName>
        <fullName evidence="1">Flagellar operon protein</fullName>
    </submittedName>
</protein>
<dbReference type="RefSeq" id="WP_307322714.1">
    <property type="nucleotide sequence ID" value="NZ_JAUSUG010000003.1"/>
</dbReference>
<dbReference type="EMBL" id="JAUSUG010000003">
    <property type="protein sequence ID" value="MDQ0253708.1"/>
    <property type="molecule type" value="Genomic_DNA"/>
</dbReference>
<keyword evidence="1" id="KW-0966">Cell projection</keyword>
<dbReference type="Proteomes" id="UP001230005">
    <property type="component" value="Unassembled WGS sequence"/>
</dbReference>
<comment type="caution">
    <text evidence="1">The sequence shown here is derived from an EMBL/GenBank/DDBJ whole genome shotgun (WGS) entry which is preliminary data.</text>
</comment>